<dbReference type="GO" id="GO:0030032">
    <property type="term" value="P:lamellipodium assembly"/>
    <property type="evidence" value="ECO:0007669"/>
    <property type="project" value="TreeGrafter"/>
</dbReference>
<dbReference type="SUPFAM" id="SSF48065">
    <property type="entry name" value="DBL homology domain (DH-domain)"/>
    <property type="match status" value="1"/>
</dbReference>
<dbReference type="Proteomes" id="UP000193380">
    <property type="component" value="Unassembled WGS sequence"/>
</dbReference>
<dbReference type="InterPro" id="IPR003096">
    <property type="entry name" value="SM22_calponin"/>
</dbReference>
<dbReference type="GO" id="GO:0005737">
    <property type="term" value="C:cytoplasm"/>
    <property type="evidence" value="ECO:0007669"/>
    <property type="project" value="TreeGrafter"/>
</dbReference>
<feature type="domain" description="DH" evidence="9">
    <location>
        <begin position="256"/>
        <end position="362"/>
    </location>
</feature>
<keyword evidence="1 6" id="KW-0728">SH3 domain</keyword>
<feature type="compositionally biased region" description="Polar residues" evidence="7">
    <location>
        <begin position="131"/>
        <end position="144"/>
    </location>
</feature>
<dbReference type="SMART" id="SM00325">
    <property type="entry name" value="RhoGEF"/>
    <property type="match status" value="1"/>
</dbReference>
<dbReference type="InterPro" id="IPR036028">
    <property type="entry name" value="SH3-like_dom_sf"/>
</dbReference>
<dbReference type="InterPro" id="IPR035899">
    <property type="entry name" value="DBL_dom_sf"/>
</dbReference>
<dbReference type="Gene3D" id="1.10.418.10">
    <property type="entry name" value="Calponin-like domain"/>
    <property type="match status" value="1"/>
</dbReference>
<dbReference type="FunFam" id="2.30.30.40:FF:000072">
    <property type="entry name" value="Unconventional Myosin IB"/>
    <property type="match status" value="1"/>
</dbReference>
<feature type="domain" description="Calponin-homology (CH)" evidence="10">
    <location>
        <begin position="1"/>
        <end position="111"/>
    </location>
</feature>
<proteinExistence type="predicted"/>
<evidence type="ECO:0000313" key="11">
    <source>
        <dbReference type="EMBL" id="CDQ88806.1"/>
    </source>
</evidence>
<feature type="region of interest" description="Disordered" evidence="7">
    <location>
        <begin position="117"/>
        <end position="144"/>
    </location>
</feature>
<name>A0A060YAR7_ONCMY</name>
<dbReference type="InterPro" id="IPR001452">
    <property type="entry name" value="SH3_domain"/>
</dbReference>
<dbReference type="PRINTS" id="PR00452">
    <property type="entry name" value="SH3DOMAIN"/>
</dbReference>
<dbReference type="SMART" id="SM00326">
    <property type="entry name" value="SH3"/>
    <property type="match status" value="1"/>
</dbReference>
<dbReference type="PaxDb" id="8022-A0A060YAR7"/>
<protein>
    <recommendedName>
        <fullName evidence="5">Osteoclast-stimulating factor 1</fullName>
    </recommendedName>
</protein>
<dbReference type="InterPro" id="IPR036872">
    <property type="entry name" value="CH_dom_sf"/>
</dbReference>
<dbReference type="SUPFAM" id="SSF50044">
    <property type="entry name" value="SH3-domain"/>
    <property type="match status" value="1"/>
</dbReference>
<evidence type="ECO:0000256" key="5">
    <source>
        <dbReference type="ARBA" id="ARBA00040640"/>
    </source>
</evidence>
<dbReference type="Gene3D" id="1.20.900.10">
    <property type="entry name" value="Dbl homology (DH) domain"/>
    <property type="match status" value="1"/>
</dbReference>
<evidence type="ECO:0000259" key="9">
    <source>
        <dbReference type="PROSITE" id="PS50010"/>
    </source>
</evidence>
<organism evidence="11 12">
    <name type="scientific">Oncorhynchus mykiss</name>
    <name type="common">Rainbow trout</name>
    <name type="synonym">Salmo gairdneri</name>
    <dbReference type="NCBI Taxonomy" id="8022"/>
    <lineage>
        <taxon>Eukaryota</taxon>
        <taxon>Metazoa</taxon>
        <taxon>Chordata</taxon>
        <taxon>Craniata</taxon>
        <taxon>Vertebrata</taxon>
        <taxon>Euteleostomi</taxon>
        <taxon>Actinopterygii</taxon>
        <taxon>Neopterygii</taxon>
        <taxon>Teleostei</taxon>
        <taxon>Protacanthopterygii</taxon>
        <taxon>Salmoniformes</taxon>
        <taxon>Salmonidae</taxon>
        <taxon>Salmoninae</taxon>
        <taxon>Oncorhynchus</taxon>
    </lineage>
</organism>
<accession>A0A060YAR7</accession>
<evidence type="ECO:0000256" key="1">
    <source>
        <dbReference type="ARBA" id="ARBA00022443"/>
    </source>
</evidence>
<comment type="function">
    <text evidence="4">Induces bone resorption, acting probably through a signaling cascade which results in the secretion of factor(s) enhancing osteoclast formation and activity.</text>
</comment>
<dbReference type="GO" id="GO:0030027">
    <property type="term" value="C:lamellipodium"/>
    <property type="evidence" value="ECO:0007669"/>
    <property type="project" value="TreeGrafter"/>
</dbReference>
<evidence type="ECO:0000259" key="8">
    <source>
        <dbReference type="PROSITE" id="PS50002"/>
    </source>
</evidence>
<dbReference type="InterPro" id="IPR001715">
    <property type="entry name" value="CH_dom"/>
</dbReference>
<dbReference type="Pfam" id="PF07653">
    <property type="entry name" value="SH3_2"/>
    <property type="match status" value="1"/>
</dbReference>
<dbReference type="GO" id="GO:0005085">
    <property type="term" value="F:guanyl-nucleotide exchange factor activity"/>
    <property type="evidence" value="ECO:0007669"/>
    <property type="project" value="UniProtKB-KW"/>
</dbReference>
<gene>
    <name evidence="11" type="ORF">GSONMT00037234001</name>
</gene>
<evidence type="ECO:0000256" key="4">
    <source>
        <dbReference type="ARBA" id="ARBA00037432"/>
    </source>
</evidence>
<evidence type="ECO:0000256" key="2">
    <source>
        <dbReference type="ARBA" id="ARBA00022658"/>
    </source>
</evidence>
<dbReference type="Pfam" id="PF00621">
    <property type="entry name" value="RhoGEF"/>
    <property type="match status" value="1"/>
</dbReference>
<dbReference type="PANTHER" id="PTHR46026:SF3">
    <property type="entry name" value="RHO GUANINE NUCLEOTIDE EXCHANGE FACTOR 7"/>
    <property type="match status" value="1"/>
</dbReference>
<dbReference type="PROSITE" id="PS50002">
    <property type="entry name" value="SH3"/>
    <property type="match status" value="1"/>
</dbReference>
<dbReference type="STRING" id="8022.A0A060YAR7"/>
<dbReference type="PANTHER" id="PTHR46026">
    <property type="entry name" value="RHO-TYPE GUANINE NUCLEOTIDE EXCHANGE FACTOR, ISOFORM F"/>
    <property type="match status" value="1"/>
</dbReference>
<feature type="domain" description="SH3" evidence="8">
    <location>
        <begin position="167"/>
        <end position="226"/>
    </location>
</feature>
<dbReference type="Gene3D" id="2.30.30.40">
    <property type="entry name" value="SH3 Domains"/>
    <property type="match status" value="1"/>
</dbReference>
<evidence type="ECO:0000256" key="6">
    <source>
        <dbReference type="PROSITE-ProRule" id="PRU00192"/>
    </source>
</evidence>
<dbReference type="Pfam" id="PF00307">
    <property type="entry name" value="CH"/>
    <property type="match status" value="1"/>
</dbReference>
<dbReference type="CDD" id="cd12061">
    <property type="entry name" value="SH3_betaPIX"/>
    <property type="match status" value="1"/>
</dbReference>
<keyword evidence="2" id="KW-0344">Guanine-nucleotide releasing factor</keyword>
<dbReference type="EMBL" id="FR908965">
    <property type="protein sequence ID" value="CDQ88806.1"/>
    <property type="molecule type" value="Genomic_DNA"/>
</dbReference>
<dbReference type="SMART" id="SM00033">
    <property type="entry name" value="CH"/>
    <property type="match status" value="1"/>
</dbReference>
<dbReference type="SUPFAM" id="SSF47576">
    <property type="entry name" value="Calponin-homology domain, CH-domain"/>
    <property type="match status" value="1"/>
</dbReference>
<dbReference type="PROSITE" id="PS50010">
    <property type="entry name" value="DH_2"/>
    <property type="match status" value="1"/>
</dbReference>
<keyword evidence="3" id="KW-0040">ANK repeat</keyword>
<reference evidence="11" key="1">
    <citation type="journal article" date="2014" name="Nat. Commun.">
        <title>The rainbow trout genome provides novel insights into evolution after whole-genome duplication in vertebrates.</title>
        <authorList>
            <person name="Berthelot C."/>
            <person name="Brunet F."/>
            <person name="Chalopin D."/>
            <person name="Juanchich A."/>
            <person name="Bernard M."/>
            <person name="Noel B."/>
            <person name="Bento P."/>
            <person name="Da Silva C."/>
            <person name="Labadie K."/>
            <person name="Alberti A."/>
            <person name="Aury J.M."/>
            <person name="Louis A."/>
            <person name="Dehais P."/>
            <person name="Bardou P."/>
            <person name="Montfort J."/>
            <person name="Klopp C."/>
            <person name="Cabau C."/>
            <person name="Gaspin C."/>
            <person name="Thorgaard G.H."/>
            <person name="Boussaha M."/>
            <person name="Quillet E."/>
            <person name="Guyomard R."/>
            <person name="Galiana D."/>
            <person name="Bobe J."/>
            <person name="Volff J.N."/>
            <person name="Genet C."/>
            <person name="Wincker P."/>
            <person name="Jaillon O."/>
            <person name="Roest Crollius H."/>
            <person name="Guiguen Y."/>
        </authorList>
    </citation>
    <scope>NUCLEOTIDE SEQUENCE [LARGE SCALE GENOMIC DNA]</scope>
</reference>
<evidence type="ECO:0000256" key="3">
    <source>
        <dbReference type="ARBA" id="ARBA00023043"/>
    </source>
</evidence>
<evidence type="ECO:0000313" key="12">
    <source>
        <dbReference type="Proteomes" id="UP000193380"/>
    </source>
</evidence>
<evidence type="ECO:0000256" key="7">
    <source>
        <dbReference type="SAM" id="MobiDB-lite"/>
    </source>
</evidence>
<dbReference type="Pfam" id="PF16615">
    <property type="entry name" value="RhoGEF67_u1"/>
    <property type="match status" value="1"/>
</dbReference>
<dbReference type="AlphaFoldDB" id="A0A060YAR7"/>
<reference evidence="11" key="2">
    <citation type="submission" date="2014-03" db="EMBL/GenBank/DDBJ databases">
        <authorList>
            <person name="Genoscope - CEA"/>
        </authorList>
    </citation>
    <scope>NUCLEOTIDE SEQUENCE</scope>
</reference>
<dbReference type="InterPro" id="IPR000219">
    <property type="entry name" value="DH_dom"/>
</dbReference>
<dbReference type="InterPro" id="IPR035789">
    <property type="entry name" value="BetaPIX_SH3"/>
</dbReference>
<sequence>MNSAEQTVTWLITLGVLESPKKTISDPEGFLQSSLKDGVVLCKLVERLRPGSVEKIFQEPRNDSEFQSNIKEFLKGCGSFRVEPFEVNDLLQGLNFTKVLNSLVALAKATEVAGVKETPETRPPTFCQGESFDSLNTQSPRGRSSKLLHNQYRSLTEPFEDMSESGGQRVLVRAKFTFQQTNEDELSFNKGDMISVSRQEDGGWWEGSFNGNKGWFPSNYVKEVKGSGGYNPVSPKSGTLKNPVKGFDTPAVSKTYYNLVLQNILETETEYSKELQSLLTSYLHSLQPTDKLSSADVSHILGNLEDISTFQLMLVQSYEECTRLPESQQRVGGFFLNLLPQMKALYMAYCSNHPSAVNILTEHRYVCVCTRVCNQIHRVIL</sequence>
<dbReference type="PRINTS" id="PR00888">
    <property type="entry name" value="SM22CALPONIN"/>
</dbReference>
<evidence type="ECO:0000259" key="10">
    <source>
        <dbReference type="PROSITE" id="PS50021"/>
    </source>
</evidence>
<dbReference type="PROSITE" id="PS50021">
    <property type="entry name" value="CH"/>
    <property type="match status" value="1"/>
</dbReference>